<evidence type="ECO:0000313" key="1">
    <source>
        <dbReference type="EMBL" id="VDO29058.1"/>
    </source>
</evidence>
<name>A0A0R3QSE4_9BILA</name>
<organism evidence="3">
    <name type="scientific">Brugia timori</name>
    <dbReference type="NCBI Taxonomy" id="42155"/>
    <lineage>
        <taxon>Eukaryota</taxon>
        <taxon>Metazoa</taxon>
        <taxon>Ecdysozoa</taxon>
        <taxon>Nematoda</taxon>
        <taxon>Chromadorea</taxon>
        <taxon>Rhabditida</taxon>
        <taxon>Spirurina</taxon>
        <taxon>Spiruromorpha</taxon>
        <taxon>Filarioidea</taxon>
        <taxon>Onchocercidae</taxon>
        <taxon>Brugia</taxon>
    </lineage>
</organism>
<sequence>MNVELTLIINNLTDVFTIYERENDRPVIDHILSVIALFLDGCIIPSNALDNTRANTTEALRAIALTITKNMHNIANVVNTTGEFVIYVKTDIHLEVQFRRNRLRNKLICNIFRSRSFLGHLINTNFLITSKTLAFEICCLRTKDKKLNLRIKVFSLLTRSCCCRMTNNFKLGIVN</sequence>
<reference evidence="1 2" key="2">
    <citation type="submission" date="2018-11" db="EMBL/GenBank/DDBJ databases">
        <authorList>
            <consortium name="Pathogen Informatics"/>
        </authorList>
    </citation>
    <scope>NUCLEOTIDE SEQUENCE [LARGE SCALE GENOMIC DNA]</scope>
</reference>
<evidence type="ECO:0000313" key="2">
    <source>
        <dbReference type="Proteomes" id="UP000280834"/>
    </source>
</evidence>
<reference evidence="3" key="1">
    <citation type="submission" date="2017-02" db="UniProtKB">
        <authorList>
            <consortium name="WormBaseParasite"/>
        </authorList>
    </citation>
    <scope>IDENTIFICATION</scope>
</reference>
<dbReference type="EMBL" id="UZAG01016541">
    <property type="protein sequence ID" value="VDO29058.1"/>
    <property type="molecule type" value="Genomic_DNA"/>
</dbReference>
<dbReference type="Proteomes" id="UP000280834">
    <property type="component" value="Unassembled WGS sequence"/>
</dbReference>
<protein>
    <submittedName>
        <fullName evidence="1 3">Uncharacterized protein</fullName>
    </submittedName>
</protein>
<proteinExistence type="predicted"/>
<accession>A0A0R3QSE4</accession>
<dbReference type="AlphaFoldDB" id="A0A0R3QSE4"/>
<dbReference type="WBParaSite" id="BTMF_0001064601-mRNA-1">
    <property type="protein sequence ID" value="BTMF_0001064601-mRNA-1"/>
    <property type="gene ID" value="BTMF_0001064601"/>
</dbReference>
<keyword evidence="2" id="KW-1185">Reference proteome</keyword>
<evidence type="ECO:0000313" key="3">
    <source>
        <dbReference type="WBParaSite" id="BTMF_0001064601-mRNA-1"/>
    </source>
</evidence>
<gene>
    <name evidence="1" type="ORF">BTMF_LOCUS8680</name>
</gene>